<proteinExistence type="predicted"/>
<dbReference type="Pfam" id="PF11387">
    <property type="entry name" value="DUF2795"/>
    <property type="match status" value="1"/>
</dbReference>
<comment type="caution">
    <text evidence="2">The sequence shown here is derived from an EMBL/GenBank/DDBJ whole genome shotgun (WGS) entry which is preliminary data.</text>
</comment>
<evidence type="ECO:0000313" key="2">
    <source>
        <dbReference type="EMBL" id="MDT0429219.1"/>
    </source>
</evidence>
<evidence type="ECO:0000313" key="3">
    <source>
        <dbReference type="Proteomes" id="UP001183777"/>
    </source>
</evidence>
<evidence type="ECO:0000256" key="1">
    <source>
        <dbReference type="SAM" id="MobiDB-lite"/>
    </source>
</evidence>
<sequence length="106" mass="11504">MTAHTTVHEVLKALDAVDFPAGKDDLLTAAQAANARDEVIKALQGIPAEQYGNREDVAHSVRLDPDSDMDRTPGQKGQQARQGGKPGLSQHLRDTPKPPVDEELER</sequence>
<gene>
    <name evidence="2" type="ORF">RM649_16440</name>
</gene>
<organism evidence="2 3">
    <name type="scientific">Streptomyces salyersiae</name>
    <dbReference type="NCBI Taxonomy" id="3075530"/>
    <lineage>
        <taxon>Bacteria</taxon>
        <taxon>Bacillati</taxon>
        <taxon>Actinomycetota</taxon>
        <taxon>Actinomycetes</taxon>
        <taxon>Kitasatosporales</taxon>
        <taxon>Streptomycetaceae</taxon>
        <taxon>Streptomyces</taxon>
    </lineage>
</organism>
<dbReference type="Proteomes" id="UP001183777">
    <property type="component" value="Unassembled WGS sequence"/>
</dbReference>
<feature type="region of interest" description="Disordered" evidence="1">
    <location>
        <begin position="51"/>
        <end position="106"/>
    </location>
</feature>
<dbReference type="RefSeq" id="WP_014044141.1">
    <property type="nucleotide sequence ID" value="NZ_JAVREX010000006.1"/>
</dbReference>
<dbReference type="EMBL" id="JAVREX010000006">
    <property type="protein sequence ID" value="MDT0429219.1"/>
    <property type="molecule type" value="Genomic_DNA"/>
</dbReference>
<keyword evidence="3" id="KW-1185">Reference proteome</keyword>
<feature type="compositionally biased region" description="Basic and acidic residues" evidence="1">
    <location>
        <begin position="91"/>
        <end position="106"/>
    </location>
</feature>
<reference evidence="3" key="1">
    <citation type="submission" date="2023-07" db="EMBL/GenBank/DDBJ databases">
        <title>30 novel species of actinomycetes from the DSMZ collection.</title>
        <authorList>
            <person name="Nouioui I."/>
        </authorList>
    </citation>
    <scope>NUCLEOTIDE SEQUENCE [LARGE SCALE GENOMIC DNA]</scope>
    <source>
        <strain evidence="3">DSM 41770</strain>
    </source>
</reference>
<accession>A0ABU2RK68</accession>
<protein>
    <submittedName>
        <fullName evidence="2">DUF2795 domain-containing protein</fullName>
    </submittedName>
</protein>
<dbReference type="InterPro" id="IPR021527">
    <property type="entry name" value="DUF2795"/>
</dbReference>
<feature type="compositionally biased region" description="Basic and acidic residues" evidence="1">
    <location>
        <begin position="52"/>
        <end position="73"/>
    </location>
</feature>
<feature type="compositionally biased region" description="Low complexity" evidence="1">
    <location>
        <begin position="74"/>
        <end position="83"/>
    </location>
</feature>
<name>A0ABU2RK68_9ACTN</name>